<dbReference type="Pfam" id="PF03629">
    <property type="entry name" value="SASA"/>
    <property type="match status" value="1"/>
</dbReference>
<protein>
    <submittedName>
        <fullName evidence="4">9-O-acetylesterase</fullName>
    </submittedName>
</protein>
<keyword evidence="5" id="KW-1185">Reference proteome</keyword>
<evidence type="ECO:0000259" key="3">
    <source>
        <dbReference type="Pfam" id="PF03629"/>
    </source>
</evidence>
<dbReference type="InterPro" id="IPR008979">
    <property type="entry name" value="Galactose-bd-like_sf"/>
</dbReference>
<reference evidence="4 5" key="1">
    <citation type="submission" date="2017-10" db="EMBL/GenBank/DDBJ databases">
        <title>Whole genome sequencing of members of genus Pseudoxanthomonas.</title>
        <authorList>
            <person name="Kumar S."/>
            <person name="Bansal K."/>
            <person name="Kaur A."/>
            <person name="Patil P."/>
            <person name="Sharma S."/>
            <person name="Patil P.B."/>
        </authorList>
    </citation>
    <scope>NUCLEOTIDE SEQUENCE [LARGE SCALE GENOMIC DNA]</scope>
    <source>
        <strain evidence="4 5">DSM 17109</strain>
    </source>
</reference>
<keyword evidence="1" id="KW-0378">Hydrolase</keyword>
<proteinExistence type="predicted"/>
<dbReference type="Proteomes" id="UP000781710">
    <property type="component" value="Unassembled WGS sequence"/>
</dbReference>
<accession>A0ABQ6ZFR3</accession>
<feature type="chain" id="PRO_5047165692" evidence="2">
    <location>
        <begin position="20"/>
        <end position="636"/>
    </location>
</feature>
<comment type="caution">
    <text evidence="4">The sequence shown here is derived from an EMBL/GenBank/DDBJ whole genome shotgun (WGS) entry which is preliminary data.</text>
</comment>
<dbReference type="Gene3D" id="3.40.50.1110">
    <property type="entry name" value="SGNH hydrolase"/>
    <property type="match status" value="2"/>
</dbReference>
<dbReference type="RefSeq" id="WP_162338139.1">
    <property type="nucleotide sequence ID" value="NZ_JBHSRQ010000015.1"/>
</dbReference>
<dbReference type="InterPro" id="IPR005181">
    <property type="entry name" value="SASA"/>
</dbReference>
<feature type="signal peptide" evidence="2">
    <location>
        <begin position="1"/>
        <end position="19"/>
    </location>
</feature>
<dbReference type="SUPFAM" id="SSF49785">
    <property type="entry name" value="Galactose-binding domain-like"/>
    <property type="match status" value="1"/>
</dbReference>
<dbReference type="InterPro" id="IPR036514">
    <property type="entry name" value="SGNH_hydro_sf"/>
</dbReference>
<dbReference type="SUPFAM" id="SSF52266">
    <property type="entry name" value="SGNH hydrolase"/>
    <property type="match status" value="1"/>
</dbReference>
<dbReference type="PANTHER" id="PTHR22901:SF0">
    <property type="entry name" value="SIALATE O-ACETYLESTERASE"/>
    <property type="match status" value="1"/>
</dbReference>
<evidence type="ECO:0000313" key="4">
    <source>
        <dbReference type="EMBL" id="KAF1724445.1"/>
    </source>
</evidence>
<dbReference type="EMBL" id="PDWW01000017">
    <property type="protein sequence ID" value="KAF1724445.1"/>
    <property type="molecule type" value="Genomic_DNA"/>
</dbReference>
<feature type="domain" description="Sialate O-acetylesterase" evidence="3">
    <location>
        <begin position="398"/>
        <end position="523"/>
    </location>
</feature>
<sequence length="636" mass="67828">MIRVVVLLLGLLSIPAVQAVELPRLFADGMVVQRDQPISVWGQAAPGVRVRVTFAGRDAATQAGPDGRWSLALPPQTAGGPHVMRIDDGTQPRVLHDVLVGDVWLASGQSNMEWPLAQSADADAEIARATDPQIRHFKVPRAWSGEPQAQLAGGEWVASSPQVAGSFSAVAHFFARELRKVTGVPIGIIDSTWGGSAIEAWMDAATQGIDAAGMAGLDRQLREEEDKALADTRARLARWTLPADDGDWQSAGLDEARWDTLQVPGLWESAGWNGMDGIAWYRTTFTLGAAEAAQGIVLGLGRIDDSDTAWVNGVEVGRTHMQYNVPRAYAVPASALRAGVNHIAVRVTDTGGGGGIHGPESELFVQPAGGTPRPLAGQWKFRPALVSSLALDGDKNQRPTLLYNAMIHPLQPFALRGVIWYQGESNAGSVERSLAYRTQFPALIGQWRRQWDAPRLPFLWVQLASWRSGSDTGDISPWSVLRESQTATLSLPATAQAVAIDIGDAADIHPANKQDVGKRLALAARHVAYGESLVYSGPSPADTTFAGSTAQVVFRDQGSALAVRGGGTAVHGFALAGADRVFHPATATIEGHRIVVRSEAVPSPVAVRYGWHDDAPDADLVNAAGLPASPFRSDTW</sequence>
<name>A0ABQ6ZFR3_9GAMM</name>
<evidence type="ECO:0000256" key="2">
    <source>
        <dbReference type="SAM" id="SignalP"/>
    </source>
</evidence>
<dbReference type="PANTHER" id="PTHR22901">
    <property type="entry name" value="SIALATE O-ACETYLESTERASE"/>
    <property type="match status" value="1"/>
</dbReference>
<gene>
    <name evidence="4" type="ORF">CSC78_12255</name>
</gene>
<keyword evidence="2" id="KW-0732">Signal</keyword>
<evidence type="ECO:0000313" key="5">
    <source>
        <dbReference type="Proteomes" id="UP000781710"/>
    </source>
</evidence>
<organism evidence="4 5">
    <name type="scientific">Pseudoxanthomonas japonensis</name>
    <dbReference type="NCBI Taxonomy" id="69284"/>
    <lineage>
        <taxon>Bacteria</taxon>
        <taxon>Pseudomonadati</taxon>
        <taxon>Pseudomonadota</taxon>
        <taxon>Gammaproteobacteria</taxon>
        <taxon>Lysobacterales</taxon>
        <taxon>Lysobacteraceae</taxon>
        <taxon>Pseudoxanthomonas</taxon>
    </lineage>
</organism>
<evidence type="ECO:0000256" key="1">
    <source>
        <dbReference type="ARBA" id="ARBA00022801"/>
    </source>
</evidence>
<dbReference type="InterPro" id="IPR039329">
    <property type="entry name" value="SIAE"/>
</dbReference>